<evidence type="ECO:0000256" key="5">
    <source>
        <dbReference type="ARBA" id="ARBA00022691"/>
    </source>
</evidence>
<dbReference type="InterPro" id="IPR000878">
    <property type="entry name" value="4pyrrol_Mease"/>
</dbReference>
<proteinExistence type="inferred from homology"/>
<dbReference type="InterPro" id="IPR035996">
    <property type="entry name" value="4pyrrol_Methylase_sf"/>
</dbReference>
<keyword evidence="5 6" id="KW-0949">S-adenosyl-L-methionine</keyword>
<comment type="function">
    <text evidence="6">Catalyzes the 2'-O-methylation of the ribose of cytidine 1402 (C1402) in 16S rRNA.</text>
</comment>
<evidence type="ECO:0000256" key="1">
    <source>
        <dbReference type="ARBA" id="ARBA00022490"/>
    </source>
</evidence>
<reference evidence="8" key="1">
    <citation type="submission" date="2020-02" db="EMBL/GenBank/DDBJ databases">
        <authorList>
            <person name="Meier V. D."/>
        </authorList>
    </citation>
    <scope>NUCLEOTIDE SEQUENCE</scope>
    <source>
        <strain evidence="8">AVDCRST_MAG68</strain>
    </source>
</reference>
<evidence type="ECO:0000313" key="8">
    <source>
        <dbReference type="EMBL" id="CAA9344415.1"/>
    </source>
</evidence>
<dbReference type="FunFam" id="3.40.1010.10:FF:000007">
    <property type="entry name" value="Ribosomal RNA small subunit methyltransferase I"/>
    <property type="match status" value="1"/>
</dbReference>
<comment type="similarity">
    <text evidence="6">Belongs to the methyltransferase superfamily. RsmI family.</text>
</comment>
<feature type="domain" description="Tetrapyrrole methylase" evidence="7">
    <location>
        <begin position="5"/>
        <end position="204"/>
    </location>
</feature>
<protein>
    <recommendedName>
        <fullName evidence="6">Ribosomal RNA small subunit methyltransferase I</fullName>
        <ecNumber evidence="6">2.1.1.198</ecNumber>
    </recommendedName>
    <alternativeName>
        <fullName evidence="6">16S rRNA 2'-O-ribose C1402 methyltransferase</fullName>
    </alternativeName>
    <alternativeName>
        <fullName evidence="6">rRNA (cytidine-2'-O-)-methyltransferase RsmI</fullName>
    </alternativeName>
</protein>
<dbReference type="CDD" id="cd11648">
    <property type="entry name" value="RsmI"/>
    <property type="match status" value="1"/>
</dbReference>
<dbReference type="InterPro" id="IPR014777">
    <property type="entry name" value="4pyrrole_Mease_sub1"/>
</dbReference>
<keyword evidence="2 6" id="KW-0698">rRNA processing</keyword>
<name>A0A6J4LYU3_9BACT</name>
<dbReference type="PANTHER" id="PTHR46111:SF1">
    <property type="entry name" value="RIBOSOMAL RNA SMALL SUBUNIT METHYLTRANSFERASE I"/>
    <property type="match status" value="1"/>
</dbReference>
<dbReference type="GO" id="GO:0005737">
    <property type="term" value="C:cytoplasm"/>
    <property type="evidence" value="ECO:0007669"/>
    <property type="project" value="UniProtKB-SubCell"/>
</dbReference>
<dbReference type="SUPFAM" id="SSF53790">
    <property type="entry name" value="Tetrapyrrole methylase"/>
    <property type="match status" value="1"/>
</dbReference>
<comment type="catalytic activity">
    <reaction evidence="6">
        <text>cytidine(1402) in 16S rRNA + S-adenosyl-L-methionine = 2'-O-methylcytidine(1402) in 16S rRNA + S-adenosyl-L-homocysteine + H(+)</text>
        <dbReference type="Rhea" id="RHEA:42924"/>
        <dbReference type="Rhea" id="RHEA-COMP:10285"/>
        <dbReference type="Rhea" id="RHEA-COMP:10286"/>
        <dbReference type="ChEBI" id="CHEBI:15378"/>
        <dbReference type="ChEBI" id="CHEBI:57856"/>
        <dbReference type="ChEBI" id="CHEBI:59789"/>
        <dbReference type="ChEBI" id="CHEBI:74495"/>
        <dbReference type="ChEBI" id="CHEBI:82748"/>
        <dbReference type="EC" id="2.1.1.198"/>
    </reaction>
</comment>
<dbReference type="PANTHER" id="PTHR46111">
    <property type="entry name" value="RIBOSOMAL RNA SMALL SUBUNIT METHYLTRANSFERASE I"/>
    <property type="match status" value="1"/>
</dbReference>
<dbReference type="PIRSF" id="PIRSF005917">
    <property type="entry name" value="MTase_YraL"/>
    <property type="match status" value="1"/>
</dbReference>
<evidence type="ECO:0000256" key="3">
    <source>
        <dbReference type="ARBA" id="ARBA00022603"/>
    </source>
</evidence>
<dbReference type="GO" id="GO:0070677">
    <property type="term" value="F:rRNA (cytosine-2'-O-)-methyltransferase activity"/>
    <property type="evidence" value="ECO:0007669"/>
    <property type="project" value="UniProtKB-UniRule"/>
</dbReference>
<dbReference type="InterPro" id="IPR018063">
    <property type="entry name" value="SAM_MeTrfase_RsmI_CS"/>
</dbReference>
<dbReference type="PROSITE" id="PS01296">
    <property type="entry name" value="RSMI"/>
    <property type="match status" value="1"/>
</dbReference>
<evidence type="ECO:0000256" key="2">
    <source>
        <dbReference type="ARBA" id="ARBA00022552"/>
    </source>
</evidence>
<accession>A0A6J4LYU3</accession>
<keyword evidence="1 6" id="KW-0963">Cytoplasm</keyword>
<gene>
    <name evidence="6" type="primary">rsmI</name>
    <name evidence="8" type="ORF">AVDCRST_MAG68-3266</name>
</gene>
<dbReference type="InterPro" id="IPR014776">
    <property type="entry name" value="4pyrrole_Mease_sub2"/>
</dbReference>
<keyword evidence="3 6" id="KW-0489">Methyltransferase</keyword>
<dbReference type="NCBIfam" id="TIGR00096">
    <property type="entry name" value="16S rRNA (cytidine(1402)-2'-O)-methyltransferase"/>
    <property type="match status" value="1"/>
</dbReference>
<dbReference type="EC" id="2.1.1.198" evidence="6"/>
<dbReference type="EMBL" id="CADCTW010000153">
    <property type="protein sequence ID" value="CAA9344415.1"/>
    <property type="molecule type" value="Genomic_DNA"/>
</dbReference>
<dbReference type="Gene3D" id="3.40.1010.10">
    <property type="entry name" value="Cobalt-precorrin-4 Transmethylase, Domain 1"/>
    <property type="match status" value="1"/>
</dbReference>
<dbReference type="Gene3D" id="3.30.950.10">
    <property type="entry name" value="Methyltransferase, Cobalt-precorrin-4 Transmethylase, Domain 2"/>
    <property type="match status" value="1"/>
</dbReference>
<organism evidence="8">
    <name type="scientific">uncultured Gemmatimonadota bacterium</name>
    <dbReference type="NCBI Taxonomy" id="203437"/>
    <lineage>
        <taxon>Bacteria</taxon>
        <taxon>Pseudomonadati</taxon>
        <taxon>Gemmatimonadota</taxon>
        <taxon>environmental samples</taxon>
    </lineage>
</organism>
<keyword evidence="4 6" id="KW-0808">Transferase</keyword>
<sequence length="282" mass="29499">MAAALYVVSTPIGNLGDITRRAAEILGGSEVVLAEDTRRTAILLRHLGIQTRLVSAHEHNEAGRAATVVAMLGEGKQVALVSDAGTPLLSDPGARIVREVVAAGFQVIPIPGASALLSALVASGIEADTFTFAGFPPRKGPERAELLDEIASSRRATVLYESPNRVAKLLADLAEAAGGDRRVAVARELTKMHEEFFRGTAAEAAAHFAQGEVLGEIVVVVAGRTADAPAEGAVDELAARSMADALLSQGQSPSAIAKELRRRLGISRNDAYRIAQEAAEQQ</sequence>
<comment type="subcellular location">
    <subcellularLocation>
        <location evidence="6">Cytoplasm</location>
    </subcellularLocation>
</comment>
<dbReference type="InterPro" id="IPR008189">
    <property type="entry name" value="rRNA_ssu_MeTfrase_I"/>
</dbReference>
<evidence type="ECO:0000256" key="4">
    <source>
        <dbReference type="ARBA" id="ARBA00022679"/>
    </source>
</evidence>
<dbReference type="FunFam" id="3.30.950.10:FF:000002">
    <property type="entry name" value="Ribosomal RNA small subunit methyltransferase I"/>
    <property type="match status" value="1"/>
</dbReference>
<evidence type="ECO:0000259" key="7">
    <source>
        <dbReference type="Pfam" id="PF00590"/>
    </source>
</evidence>
<dbReference type="AlphaFoldDB" id="A0A6J4LYU3"/>
<dbReference type="HAMAP" id="MF_01877">
    <property type="entry name" value="16SrRNA_methyltr_I"/>
    <property type="match status" value="1"/>
</dbReference>
<evidence type="ECO:0000256" key="6">
    <source>
        <dbReference type="HAMAP-Rule" id="MF_01877"/>
    </source>
</evidence>
<dbReference type="Pfam" id="PF00590">
    <property type="entry name" value="TP_methylase"/>
    <property type="match status" value="1"/>
</dbReference>